<evidence type="ECO:0000313" key="3">
    <source>
        <dbReference type="Proteomes" id="UP000198976"/>
    </source>
</evidence>
<proteinExistence type="predicted"/>
<dbReference type="SUPFAM" id="SSF53756">
    <property type="entry name" value="UDP-Glycosyltransferase/glycogen phosphorylase"/>
    <property type="match status" value="1"/>
</dbReference>
<protein>
    <submittedName>
        <fullName evidence="2">Uncharacterized protein</fullName>
    </submittedName>
</protein>
<dbReference type="RefSeq" id="WP_141757300.1">
    <property type="nucleotide sequence ID" value="NZ_LT629792.1"/>
</dbReference>
<keyword evidence="3" id="KW-1185">Reference proteome</keyword>
<evidence type="ECO:0000256" key="1">
    <source>
        <dbReference type="SAM" id="MobiDB-lite"/>
    </source>
</evidence>
<dbReference type="Gene3D" id="3.40.50.2000">
    <property type="entry name" value="Glycogen Phosphorylase B"/>
    <property type="match status" value="1"/>
</dbReference>
<evidence type="ECO:0000313" key="2">
    <source>
        <dbReference type="EMBL" id="SDT98666.1"/>
    </source>
</evidence>
<accession>A0ABY0V8R0</accession>
<organism evidence="2 3">
    <name type="scientific">Schaalia radingae</name>
    <dbReference type="NCBI Taxonomy" id="131110"/>
    <lineage>
        <taxon>Bacteria</taxon>
        <taxon>Bacillati</taxon>
        <taxon>Actinomycetota</taxon>
        <taxon>Actinomycetes</taxon>
        <taxon>Actinomycetales</taxon>
        <taxon>Actinomycetaceae</taxon>
        <taxon>Schaalia</taxon>
    </lineage>
</organism>
<gene>
    <name evidence="2" type="ORF">SAMN04489714_1438</name>
</gene>
<reference evidence="2 3" key="1">
    <citation type="submission" date="2016-10" db="EMBL/GenBank/DDBJ databases">
        <authorList>
            <person name="Varghese N."/>
            <person name="Submissions S."/>
        </authorList>
    </citation>
    <scope>NUCLEOTIDE SEQUENCE [LARGE SCALE GENOMIC DNA]</scope>
    <source>
        <strain evidence="2 3">DSM 9169</strain>
    </source>
</reference>
<dbReference type="EMBL" id="LT629792">
    <property type="protein sequence ID" value="SDT98666.1"/>
    <property type="molecule type" value="Genomic_DNA"/>
</dbReference>
<dbReference type="Proteomes" id="UP000198976">
    <property type="component" value="Chromosome I"/>
</dbReference>
<name>A0ABY0V8R0_9ACTO</name>
<sequence length="419" mass="46930">MTKMNQSFRARLLDFLHDAAFSLPAPVADTVMKLAGPGSPLYPVIRRAQGYKPYPLPSPLAIPDAPIRVLIAPVNFAEQAWQWAHALERSYPNINAQNVMVDFPGALPFRSDRVIPYGVFTLSKDWARKYFEQVSQFTHVLVEAEEPLFGPLFNFSVEKEVRALQSRGVSVAVLSHGSDTRNPRAHARRIHSSPFDENDPKTQLLQRRSDRNRQLIERLGVPVFVSTPDLLDDVPQAHWCPLAINPDEWGSKSSGMGDKTSSERRSLLQVAHIPSRSWLKGSEQIVPVLERLDAKGIVESRFLESVPRNEMPVALGNADLLVEQITMGIYGTTSLEAIGAGCIPIAHIDTRFRTYIEKTTGIKCPIVEAQADTLEETIATLARDKHRRESILEENKRYLALVHDGELSARALYENWISA</sequence>
<feature type="region of interest" description="Disordered" evidence="1">
    <location>
        <begin position="175"/>
        <end position="203"/>
    </location>
</feature>